<comment type="caution">
    <text evidence="3">The sequence shown here is derived from an EMBL/GenBank/DDBJ whole genome shotgun (WGS) entry which is preliminary data.</text>
</comment>
<evidence type="ECO:0000259" key="2">
    <source>
        <dbReference type="Pfam" id="PF04784"/>
    </source>
</evidence>
<keyword evidence="4" id="KW-1185">Reference proteome</keyword>
<sequence length="265" mass="30153">MLLKHSFRSALMLLFILFGVSVSAQTKNVKATDYIKLSQNFLYAAKTGDSTAAFIDTLKNSDPNILAEQLNNDHEKLAFWLNLYNGFTQVILKKDPDQYKARGSFFSSKQIYIAGQELSLDLIEHGILRHSKVKWSEGYLGKLFPSGFEKKFRVAKLDYRIHFALNCGAKSCPPIAFYEPEQIDKQLNVAVKTYLKGEVTYSKAANTVDVPALMGWFRHDFGGKKGMLEILINNKIIPEGTKPTIHFKKYDWSLYLNNYKSENNG</sequence>
<feature type="chain" id="PRO_5017706318" evidence="1">
    <location>
        <begin position="25"/>
        <end position="265"/>
    </location>
</feature>
<gene>
    <name evidence="3" type="ORF">DYU05_13095</name>
</gene>
<dbReference type="RefSeq" id="WP_117383554.1">
    <property type="nucleotide sequence ID" value="NZ_QWDE01000002.1"/>
</dbReference>
<evidence type="ECO:0000313" key="3">
    <source>
        <dbReference type="EMBL" id="RFZ83079.1"/>
    </source>
</evidence>
<organism evidence="3 4">
    <name type="scientific">Mucilaginibacter terrenus</name>
    <dbReference type="NCBI Taxonomy" id="2482727"/>
    <lineage>
        <taxon>Bacteria</taxon>
        <taxon>Pseudomonadati</taxon>
        <taxon>Bacteroidota</taxon>
        <taxon>Sphingobacteriia</taxon>
        <taxon>Sphingobacteriales</taxon>
        <taxon>Sphingobacteriaceae</taxon>
        <taxon>Mucilaginibacter</taxon>
    </lineage>
</organism>
<evidence type="ECO:0000313" key="4">
    <source>
        <dbReference type="Proteomes" id="UP000260823"/>
    </source>
</evidence>
<name>A0A3E2NPY9_9SPHI</name>
<keyword evidence="1" id="KW-0732">Signal</keyword>
<dbReference type="Proteomes" id="UP000260823">
    <property type="component" value="Unassembled WGS sequence"/>
</dbReference>
<feature type="domain" description="DUF547" evidence="2">
    <location>
        <begin position="70"/>
        <end position="195"/>
    </location>
</feature>
<dbReference type="PANTHER" id="PTHR46361">
    <property type="entry name" value="ELECTRON CARRIER/ PROTEIN DISULFIDE OXIDOREDUCTASE"/>
    <property type="match status" value="1"/>
</dbReference>
<dbReference type="OrthoDB" id="526867at2"/>
<reference evidence="3 4" key="1">
    <citation type="submission" date="2018-08" db="EMBL/GenBank/DDBJ databases">
        <title>Mucilaginibacter terrae sp. nov., isolated from manganese diggings.</title>
        <authorList>
            <person name="Huang Y."/>
            <person name="Zhou Z."/>
        </authorList>
    </citation>
    <scope>NUCLEOTIDE SEQUENCE [LARGE SCALE GENOMIC DNA]</scope>
    <source>
        <strain evidence="3 4">ZH6</strain>
    </source>
</reference>
<feature type="signal peptide" evidence="1">
    <location>
        <begin position="1"/>
        <end position="24"/>
    </location>
</feature>
<accession>A0A3E2NPY9</accession>
<dbReference type="EMBL" id="QWDE01000002">
    <property type="protein sequence ID" value="RFZ83079.1"/>
    <property type="molecule type" value="Genomic_DNA"/>
</dbReference>
<protein>
    <submittedName>
        <fullName evidence="3">DUF547 domain-containing protein</fullName>
    </submittedName>
</protein>
<dbReference type="AlphaFoldDB" id="A0A3E2NPY9"/>
<dbReference type="Pfam" id="PF04784">
    <property type="entry name" value="DUF547"/>
    <property type="match status" value="1"/>
</dbReference>
<proteinExistence type="predicted"/>
<evidence type="ECO:0000256" key="1">
    <source>
        <dbReference type="SAM" id="SignalP"/>
    </source>
</evidence>
<dbReference type="PANTHER" id="PTHR46361:SF3">
    <property type="entry name" value="ELECTRON CARRIER_ PROTEIN DISULFIDE OXIDOREDUCTASE"/>
    <property type="match status" value="1"/>
</dbReference>
<dbReference type="InterPro" id="IPR006869">
    <property type="entry name" value="DUF547"/>
</dbReference>